<evidence type="ECO:0000256" key="2">
    <source>
        <dbReference type="SAM" id="Phobius"/>
    </source>
</evidence>
<evidence type="ECO:0000256" key="1">
    <source>
        <dbReference type="SAM" id="MobiDB-lite"/>
    </source>
</evidence>
<feature type="compositionally biased region" description="Basic residues" evidence="1">
    <location>
        <begin position="1"/>
        <end position="13"/>
    </location>
</feature>
<evidence type="ECO:0000313" key="3">
    <source>
        <dbReference type="EMBL" id="KAK8766804.1"/>
    </source>
</evidence>
<keyword evidence="2" id="KW-0812">Transmembrane</keyword>
<dbReference type="AlphaFoldDB" id="A0AAQ4DWG4"/>
<keyword evidence="2" id="KW-1133">Transmembrane helix</keyword>
<sequence length="134" mass="15221">MQGQRKRQKRKRSISWSRLGREPKVAASQDGAEKSKISVFCRVQSIMCCAVVLVIIFIVLFWMKAFTEEDESRIGDAPTIHEDLSTEDGLLERPFVRERQFPHPLTTARLTTGDGSRFLREYVNESSSAADSLS</sequence>
<reference evidence="3 4" key="1">
    <citation type="journal article" date="2023" name="Arcadia Sci">
        <title>De novo assembly of a long-read Amblyomma americanum tick genome.</title>
        <authorList>
            <person name="Chou S."/>
            <person name="Poskanzer K.E."/>
            <person name="Rollins M."/>
            <person name="Thuy-Boun P.S."/>
        </authorList>
    </citation>
    <scope>NUCLEOTIDE SEQUENCE [LARGE SCALE GENOMIC DNA]</scope>
    <source>
        <strain evidence="3">F_SG_1</strain>
        <tissue evidence="3">Salivary glands</tissue>
    </source>
</reference>
<dbReference type="Proteomes" id="UP001321473">
    <property type="component" value="Unassembled WGS sequence"/>
</dbReference>
<proteinExistence type="predicted"/>
<gene>
    <name evidence="3" type="ORF">V5799_006415</name>
</gene>
<dbReference type="EMBL" id="JARKHS020025991">
    <property type="protein sequence ID" value="KAK8766804.1"/>
    <property type="molecule type" value="Genomic_DNA"/>
</dbReference>
<feature type="region of interest" description="Disordered" evidence="1">
    <location>
        <begin position="1"/>
        <end position="33"/>
    </location>
</feature>
<keyword evidence="4" id="KW-1185">Reference proteome</keyword>
<comment type="caution">
    <text evidence="3">The sequence shown here is derived from an EMBL/GenBank/DDBJ whole genome shotgun (WGS) entry which is preliminary data.</text>
</comment>
<organism evidence="3 4">
    <name type="scientific">Amblyomma americanum</name>
    <name type="common">Lone star tick</name>
    <dbReference type="NCBI Taxonomy" id="6943"/>
    <lineage>
        <taxon>Eukaryota</taxon>
        <taxon>Metazoa</taxon>
        <taxon>Ecdysozoa</taxon>
        <taxon>Arthropoda</taxon>
        <taxon>Chelicerata</taxon>
        <taxon>Arachnida</taxon>
        <taxon>Acari</taxon>
        <taxon>Parasitiformes</taxon>
        <taxon>Ixodida</taxon>
        <taxon>Ixodoidea</taxon>
        <taxon>Ixodidae</taxon>
        <taxon>Amblyomminae</taxon>
        <taxon>Amblyomma</taxon>
    </lineage>
</organism>
<name>A0AAQ4DWG4_AMBAM</name>
<feature type="transmembrane region" description="Helical" evidence="2">
    <location>
        <begin position="43"/>
        <end position="63"/>
    </location>
</feature>
<evidence type="ECO:0000313" key="4">
    <source>
        <dbReference type="Proteomes" id="UP001321473"/>
    </source>
</evidence>
<protein>
    <submittedName>
        <fullName evidence="3">Uncharacterized protein</fullName>
    </submittedName>
</protein>
<accession>A0AAQ4DWG4</accession>
<keyword evidence="2" id="KW-0472">Membrane</keyword>